<dbReference type="EMBL" id="WUBS01000003">
    <property type="protein sequence ID" value="NDL62098.1"/>
    <property type="molecule type" value="Genomic_DNA"/>
</dbReference>
<accession>A0A845SHE5</accession>
<comment type="caution">
    <text evidence="2">The sequence shown here is derived from an EMBL/GenBank/DDBJ whole genome shotgun (WGS) entry which is preliminary data.</text>
</comment>
<evidence type="ECO:0000313" key="3">
    <source>
        <dbReference type="Proteomes" id="UP000461443"/>
    </source>
</evidence>
<protein>
    <submittedName>
        <fullName evidence="2">Uncharacterized protein</fullName>
    </submittedName>
</protein>
<evidence type="ECO:0000313" key="2">
    <source>
        <dbReference type="EMBL" id="NDL62098.1"/>
    </source>
</evidence>
<keyword evidence="3" id="KW-1185">Reference proteome</keyword>
<feature type="transmembrane region" description="Helical" evidence="1">
    <location>
        <begin position="236"/>
        <end position="256"/>
    </location>
</feature>
<sequence>MKKITSNKRYYVIDQGKEQNCFQWMIGITYGAIFLVSLWIRLGFPTFAIADSVFDDLLFQKLARHLLYSDWLGPYDKLTLAKGMFYPFFISISAFIGLPLKIAEHILYLGCCFFAARYASRVARSAILGIILYAFLAFNPVFWTESLARVIREGIYISLSMILIVSIVATLFPFKINSSNKWAFLKPLAIGVIGGCYWLTREEGIWLAPTILLVIIIAFITQWKKDKFIKAISGDFIKTLIVGALAFCVVVGSVRFENWRHYQIFETTEFHSYSFLNAYGALARIKQDSPKRYVVFPEDARKRAYSVSEAARELAPYLEGESGYFWKLTSHSQIPDSSEIGAGWFMWALRDSVSLAGHYKSGEDAMKFYDRLAKEVNTACDEKKIECLSARSTQAPVFKKHYIYDAIIASKALLPYFLTLNENPIHIGSGIQPSLGTDLEINEISDLVGEVSLNKNFNSHFYGWIAEKDRLPEISIASNQENYNTKIIYSDAADVKAAYPGLLAARFEGDVGCEKICDIKIRIHKGDLSYDLALKNGTLLDTPDVKVYIDHATHSELNSIKMKRVNLQLTVANNIALFYGKLMPYLFFMGMLGFLWSLIRYLRSRQATPIFVICFASLTAILTRLSLLAYLQVTSIPSLNILYASPASSFVVIFSVTGCYLLLMAFGKKYHSPSS</sequence>
<feature type="transmembrane region" description="Helical" evidence="1">
    <location>
        <begin position="610"/>
        <end position="631"/>
    </location>
</feature>
<proteinExistence type="predicted"/>
<evidence type="ECO:0000256" key="1">
    <source>
        <dbReference type="SAM" id="Phobius"/>
    </source>
</evidence>
<feature type="transmembrane region" description="Helical" evidence="1">
    <location>
        <begin position="21"/>
        <end position="40"/>
    </location>
</feature>
<reference evidence="2 3" key="2">
    <citation type="submission" date="2020-02" db="EMBL/GenBank/DDBJ databases">
        <title>The new genus of Enterobacteriales.</title>
        <authorList>
            <person name="Kim I.S."/>
        </authorList>
    </citation>
    <scope>NUCLEOTIDE SEQUENCE [LARGE SCALE GENOMIC DNA]</scope>
    <source>
        <strain evidence="2 3">SAP-6</strain>
    </source>
</reference>
<dbReference type="Proteomes" id="UP000461443">
    <property type="component" value="Unassembled WGS sequence"/>
</dbReference>
<feature type="transmembrane region" description="Helical" evidence="1">
    <location>
        <begin position="155"/>
        <end position="174"/>
    </location>
</feature>
<dbReference type="AlphaFoldDB" id="A0A845SHE5"/>
<feature type="transmembrane region" description="Helical" evidence="1">
    <location>
        <begin position="643"/>
        <end position="666"/>
    </location>
</feature>
<gene>
    <name evidence="2" type="ORF">GRH90_04925</name>
</gene>
<feature type="transmembrane region" description="Helical" evidence="1">
    <location>
        <begin position="576"/>
        <end position="598"/>
    </location>
</feature>
<keyword evidence="1" id="KW-0472">Membrane</keyword>
<keyword evidence="1" id="KW-0812">Transmembrane</keyword>
<feature type="transmembrane region" description="Helical" evidence="1">
    <location>
        <begin position="183"/>
        <end position="200"/>
    </location>
</feature>
<feature type="transmembrane region" description="Helical" evidence="1">
    <location>
        <begin position="84"/>
        <end position="102"/>
    </location>
</feature>
<name>A0A845SHE5_9GAMM</name>
<organism evidence="2 3">
    <name type="scientific">Acerihabitans arboris</name>
    <dbReference type="NCBI Taxonomy" id="2691583"/>
    <lineage>
        <taxon>Bacteria</taxon>
        <taxon>Pseudomonadati</taxon>
        <taxon>Pseudomonadota</taxon>
        <taxon>Gammaproteobacteria</taxon>
        <taxon>Enterobacterales</taxon>
        <taxon>Pectobacteriaceae</taxon>
        <taxon>Acerihabitans</taxon>
    </lineage>
</organism>
<reference evidence="2 3" key="1">
    <citation type="submission" date="2019-12" db="EMBL/GenBank/DDBJ databases">
        <authorList>
            <person name="Lee S.D."/>
        </authorList>
    </citation>
    <scope>NUCLEOTIDE SEQUENCE [LARGE SCALE GENOMIC DNA]</scope>
    <source>
        <strain evidence="2 3">SAP-6</strain>
    </source>
</reference>
<feature type="transmembrane region" description="Helical" evidence="1">
    <location>
        <begin position="206"/>
        <end position="224"/>
    </location>
</feature>
<keyword evidence="1" id="KW-1133">Transmembrane helix</keyword>
<dbReference type="RefSeq" id="WP_162364788.1">
    <property type="nucleotide sequence ID" value="NZ_WUBS01000003.1"/>
</dbReference>
<feature type="transmembrane region" description="Helical" evidence="1">
    <location>
        <begin position="122"/>
        <end position="143"/>
    </location>
</feature>